<dbReference type="EMBL" id="JAHWYN010000002">
    <property type="protein sequence ID" value="MBW4359336.1"/>
    <property type="molecule type" value="Genomic_DNA"/>
</dbReference>
<keyword evidence="3" id="KW-1185">Reference proteome</keyword>
<dbReference type="Proteomes" id="UP000812031">
    <property type="component" value="Unassembled WGS sequence"/>
</dbReference>
<name>A0ABS6XRP3_9FLAO</name>
<feature type="transmembrane region" description="Helical" evidence="1">
    <location>
        <begin position="266"/>
        <end position="287"/>
    </location>
</feature>
<keyword evidence="1" id="KW-0472">Membrane</keyword>
<reference evidence="2 3" key="1">
    <citation type="submission" date="2021-07" db="EMBL/GenBank/DDBJ databases">
        <title>Flavobacterium sp. nov. isolated from sediment on the Taihu Lake.</title>
        <authorList>
            <person name="Qu J.-H."/>
        </authorList>
    </citation>
    <scope>NUCLEOTIDE SEQUENCE [LARGE SCALE GENOMIC DNA]</scope>
    <source>
        <strain evidence="2 3">NAS39</strain>
    </source>
</reference>
<keyword evidence="1" id="KW-0812">Transmembrane</keyword>
<protein>
    <submittedName>
        <fullName evidence="2">Uncharacterized protein</fullName>
    </submittedName>
</protein>
<feature type="transmembrane region" description="Helical" evidence="1">
    <location>
        <begin position="293"/>
        <end position="311"/>
    </location>
</feature>
<comment type="caution">
    <text evidence="2">The sequence shown here is derived from an EMBL/GenBank/DDBJ whole genome shotgun (WGS) entry which is preliminary data.</text>
</comment>
<evidence type="ECO:0000256" key="1">
    <source>
        <dbReference type="SAM" id="Phobius"/>
    </source>
</evidence>
<gene>
    <name evidence="2" type="ORF">KZH69_02450</name>
</gene>
<proteinExistence type="predicted"/>
<accession>A0ABS6XRP3</accession>
<evidence type="ECO:0000313" key="3">
    <source>
        <dbReference type="Proteomes" id="UP000812031"/>
    </source>
</evidence>
<dbReference type="RefSeq" id="WP_219315874.1">
    <property type="nucleotide sequence ID" value="NZ_JAHWYN010000002.1"/>
</dbReference>
<organism evidence="2 3">
    <name type="scientific">Flavobacterium taihuense</name>
    <dbReference type="NCBI Taxonomy" id="2857508"/>
    <lineage>
        <taxon>Bacteria</taxon>
        <taxon>Pseudomonadati</taxon>
        <taxon>Bacteroidota</taxon>
        <taxon>Flavobacteriia</taxon>
        <taxon>Flavobacteriales</taxon>
        <taxon>Flavobacteriaceae</taxon>
        <taxon>Flavobacterium</taxon>
    </lineage>
</organism>
<feature type="transmembrane region" description="Helical" evidence="1">
    <location>
        <begin position="365"/>
        <end position="389"/>
    </location>
</feature>
<sequence>MNMLLDCTIILIQKLQNKTYETGYICGNFILSLEEIPLILELNNYNLIEVLTTCNNIIDLENLHNYSEKELKFEIKTGDIPNYFETANDFVDGNKFECVLDDFYIADINYRENVSQNISIENYKQNLKLIAFLKTLSDNEKKKDNALELLFYKSGKGTDLKIEYNFDELFEFNTSSIESLKKQLQEVIAGEDKKQLFINELINFIGTSGKSYLVLVKKWDLLILNYDKSYSLFIAGFSFEKIKTSSNEHFQKLVDKISESIGKASTYIFGVPVGYILLLNGFDFTGLQIGKNFTLFILGTIFFILIWNVLFKNIDESIENIELEINDFFEKIDNVTVLTDIKNKLQSLKTTDLLKQRNKLRLVKILSAIIYLILIVITFFTFLNISVFYI</sequence>
<keyword evidence="1" id="KW-1133">Transmembrane helix</keyword>
<evidence type="ECO:0000313" key="2">
    <source>
        <dbReference type="EMBL" id="MBW4359336.1"/>
    </source>
</evidence>